<protein>
    <submittedName>
        <fullName evidence="3">Glycosyltransferase</fullName>
    </submittedName>
</protein>
<dbReference type="PANTHER" id="PTHR12526">
    <property type="entry name" value="GLYCOSYLTRANSFERASE"/>
    <property type="match status" value="1"/>
</dbReference>
<dbReference type="CDD" id="cd03811">
    <property type="entry name" value="GT4_GT28_WabH-like"/>
    <property type="match status" value="1"/>
</dbReference>
<dbReference type="EMBL" id="JAPFQO010000005">
    <property type="protein sequence ID" value="MCX2739941.1"/>
    <property type="molecule type" value="Genomic_DNA"/>
</dbReference>
<name>A0ABT3RET1_9BACT</name>
<dbReference type="Pfam" id="PF13439">
    <property type="entry name" value="Glyco_transf_4"/>
    <property type="match status" value="1"/>
</dbReference>
<evidence type="ECO:0000313" key="4">
    <source>
        <dbReference type="Proteomes" id="UP001207228"/>
    </source>
</evidence>
<dbReference type="RefSeq" id="WP_266052009.1">
    <property type="nucleotide sequence ID" value="NZ_JAPFQO010000005.1"/>
</dbReference>
<feature type="domain" description="Glycosyltransferase subfamily 4-like N-terminal" evidence="2">
    <location>
        <begin position="15"/>
        <end position="177"/>
    </location>
</feature>
<accession>A0ABT3RET1</accession>
<dbReference type="InterPro" id="IPR001296">
    <property type="entry name" value="Glyco_trans_1"/>
</dbReference>
<dbReference type="SUPFAM" id="SSF53756">
    <property type="entry name" value="UDP-Glycosyltransferase/glycogen phosphorylase"/>
    <property type="match status" value="1"/>
</dbReference>
<dbReference type="PANTHER" id="PTHR12526:SF630">
    <property type="entry name" value="GLYCOSYLTRANSFERASE"/>
    <property type="match status" value="1"/>
</dbReference>
<evidence type="ECO:0000259" key="2">
    <source>
        <dbReference type="Pfam" id="PF13439"/>
    </source>
</evidence>
<evidence type="ECO:0000313" key="3">
    <source>
        <dbReference type="EMBL" id="MCX2739941.1"/>
    </source>
</evidence>
<dbReference type="InterPro" id="IPR028098">
    <property type="entry name" value="Glyco_trans_4-like_N"/>
</dbReference>
<dbReference type="Proteomes" id="UP001207228">
    <property type="component" value="Unassembled WGS sequence"/>
</dbReference>
<gene>
    <name evidence="3" type="ORF">OO017_08300</name>
</gene>
<reference evidence="3 4" key="1">
    <citation type="submission" date="2022-11" db="EMBL/GenBank/DDBJ databases">
        <title>The characterization of three novel Bacteroidetes species and genomic analysis of their roles in tidal elemental geochemical cycles.</title>
        <authorList>
            <person name="Ma K.-J."/>
        </authorList>
    </citation>
    <scope>NUCLEOTIDE SEQUENCE [LARGE SCALE GENOMIC DNA]</scope>
    <source>
        <strain evidence="3 4">M82</strain>
    </source>
</reference>
<comment type="caution">
    <text evidence="3">The sequence shown here is derived from an EMBL/GenBank/DDBJ whole genome shotgun (WGS) entry which is preliminary data.</text>
</comment>
<sequence length="369" mass="40572">MTNRICFFPGTLSLGGIGKLFVNLIEEYASRGIGVDVFLTKKEGEFLEQLPASVRVFEGGGRALNSMLLFIKYLNKEKPDAVISAREYLNIVNILCCALSFSKARAVVSLHTNQTAENAAGHARFKNNYHSSRLMVFAKLLYRLSPKIVAVSRGVADDFSQRMSVERKKIEVIYNPVYKPYSGECSAVDNDFNAFIKTGRKYIVGVGRLTEQKDFATLIRALSMVRKEKDIALVILGEGALRQQLEELVEELGLADHVLMPGFVKDPLCYVSRASALVVSSEFEGFGNVIVESLGVGTPVISTNCPSGPSEILEDGKYGALVPVKKPEAMAKAILGTINFPPEPSILIDRAKEFAVPHIADQYLSYIYS</sequence>
<organism evidence="3 4">
    <name type="scientific">Pontibacter anaerobius</name>
    <dbReference type="NCBI Taxonomy" id="2993940"/>
    <lineage>
        <taxon>Bacteria</taxon>
        <taxon>Pseudomonadati</taxon>
        <taxon>Bacteroidota</taxon>
        <taxon>Cytophagia</taxon>
        <taxon>Cytophagales</taxon>
        <taxon>Hymenobacteraceae</taxon>
        <taxon>Pontibacter</taxon>
    </lineage>
</organism>
<evidence type="ECO:0000259" key="1">
    <source>
        <dbReference type="Pfam" id="PF00534"/>
    </source>
</evidence>
<dbReference type="Gene3D" id="3.40.50.2000">
    <property type="entry name" value="Glycogen Phosphorylase B"/>
    <property type="match status" value="2"/>
</dbReference>
<proteinExistence type="predicted"/>
<feature type="domain" description="Glycosyl transferase family 1" evidence="1">
    <location>
        <begin position="193"/>
        <end position="353"/>
    </location>
</feature>
<dbReference type="Pfam" id="PF00534">
    <property type="entry name" value="Glycos_transf_1"/>
    <property type="match status" value="1"/>
</dbReference>
<keyword evidence="4" id="KW-1185">Reference proteome</keyword>